<dbReference type="Proteomes" id="UP000482800">
    <property type="component" value="Unassembled WGS sequence"/>
</dbReference>
<dbReference type="InterPro" id="IPR051804">
    <property type="entry name" value="Carb_Metab_Reg_Kinase/Isom"/>
</dbReference>
<comment type="caution">
    <text evidence="3">The sequence shown here is derived from an EMBL/GenBank/DDBJ whole genome shotgun (WGS) entry which is preliminary data.</text>
</comment>
<name>A0A6V8KP39_9ACTN</name>
<evidence type="ECO:0000313" key="4">
    <source>
        <dbReference type="Proteomes" id="UP000482800"/>
    </source>
</evidence>
<dbReference type="CDD" id="cd07010">
    <property type="entry name" value="cupin_PMI_type_I_N_bac"/>
    <property type="match status" value="1"/>
</dbReference>
<dbReference type="PANTHER" id="PTHR42742:SF3">
    <property type="entry name" value="FRUCTOKINASE"/>
    <property type="match status" value="1"/>
</dbReference>
<dbReference type="AlphaFoldDB" id="A0A6V8KP39"/>
<dbReference type="GO" id="GO:0046872">
    <property type="term" value="F:metal ion binding"/>
    <property type="evidence" value="ECO:0007669"/>
    <property type="project" value="UniProtKB-KW"/>
</dbReference>
<reference evidence="3 4" key="1">
    <citation type="submission" date="2020-03" db="EMBL/GenBank/DDBJ databases">
        <title>Whole genome shotgun sequence of Phytohabitans houttuyneae NBRC 108639.</title>
        <authorList>
            <person name="Komaki H."/>
            <person name="Tamura T."/>
        </authorList>
    </citation>
    <scope>NUCLEOTIDE SEQUENCE [LARGE SCALE GENOMIC DNA]</scope>
    <source>
        <strain evidence="3 4">NBRC 108639</strain>
    </source>
</reference>
<reference evidence="3 4" key="2">
    <citation type="submission" date="2020-03" db="EMBL/GenBank/DDBJ databases">
        <authorList>
            <person name="Ichikawa N."/>
            <person name="Kimura A."/>
            <person name="Kitahashi Y."/>
            <person name="Uohara A."/>
        </authorList>
    </citation>
    <scope>NUCLEOTIDE SEQUENCE [LARGE SCALE GENOMIC DNA]</scope>
    <source>
        <strain evidence="3 4">NBRC 108639</strain>
    </source>
</reference>
<keyword evidence="3" id="KW-0413">Isomerase</keyword>
<evidence type="ECO:0000313" key="3">
    <source>
        <dbReference type="EMBL" id="GFJ83537.1"/>
    </source>
</evidence>
<dbReference type="EMBL" id="BLPF01000003">
    <property type="protein sequence ID" value="GFJ83537.1"/>
    <property type="molecule type" value="Genomic_DNA"/>
</dbReference>
<organism evidence="3 4">
    <name type="scientific">Phytohabitans houttuyneae</name>
    <dbReference type="NCBI Taxonomy" id="1076126"/>
    <lineage>
        <taxon>Bacteria</taxon>
        <taxon>Bacillati</taxon>
        <taxon>Actinomycetota</taxon>
        <taxon>Actinomycetes</taxon>
        <taxon>Micromonosporales</taxon>
        <taxon>Micromonosporaceae</taxon>
    </lineage>
</organism>
<proteinExistence type="predicted"/>
<sequence length="339" mass="35364">MTAPLVLEDNRVPVYYAGGAGIDEFRGISGTTGPEDWVGSLTALPAAILPPGHPADTGVSRTARGSLADLVAADPAGWLGERLAAAFDGHSGLLVKLLDAGERLPVHCHPGRGFARRHLGSMFGKTEGWIVLAATPDARVWLGLRDRVDRADLRAWIDGQDTAAMLAAMNELTVHPGQVLYVPAGLPHAIGPGVMITELQEPTSFSVLADHTAFGVGADAATLGVGWDLALSCFDLGGYAGRLDELLPVPRPVVPGVTSLFAPAADEFFRAWLVECADAVTLPEPGFAVVVVTGGRGELRWSGGAMPVTRGRTLVVPAAAGPLQFRGQVTAIVCRPPEV</sequence>
<dbReference type="PANTHER" id="PTHR42742">
    <property type="entry name" value="TRANSCRIPTIONAL REPRESSOR MPRA"/>
    <property type="match status" value="1"/>
</dbReference>
<evidence type="ECO:0000256" key="1">
    <source>
        <dbReference type="ARBA" id="ARBA00022723"/>
    </source>
</evidence>
<gene>
    <name evidence="3" type="ORF">Phou_077170</name>
</gene>
<dbReference type="RefSeq" id="WP_173066154.1">
    <property type="nucleotide sequence ID" value="NZ_BAABGO010000047.1"/>
</dbReference>
<keyword evidence="1" id="KW-0479">Metal-binding</keyword>
<dbReference type="SUPFAM" id="SSF51182">
    <property type="entry name" value="RmlC-like cupins"/>
    <property type="match status" value="1"/>
</dbReference>
<dbReference type="InterPro" id="IPR014710">
    <property type="entry name" value="RmlC-like_jellyroll"/>
</dbReference>
<protein>
    <submittedName>
        <fullName evidence="3">Phosphomannose isomerase</fullName>
    </submittedName>
</protein>
<evidence type="ECO:0000256" key="2">
    <source>
        <dbReference type="ARBA" id="ARBA00022833"/>
    </source>
</evidence>
<accession>A0A6V8KP39</accession>
<keyword evidence="2" id="KW-0862">Zinc</keyword>
<dbReference type="InterPro" id="IPR011051">
    <property type="entry name" value="RmlC_Cupin_sf"/>
</dbReference>
<keyword evidence="4" id="KW-1185">Reference proteome</keyword>
<dbReference type="GO" id="GO:0016853">
    <property type="term" value="F:isomerase activity"/>
    <property type="evidence" value="ECO:0007669"/>
    <property type="project" value="UniProtKB-KW"/>
</dbReference>
<dbReference type="Gene3D" id="2.60.120.10">
    <property type="entry name" value="Jelly Rolls"/>
    <property type="match status" value="2"/>
</dbReference>